<evidence type="ECO:0000256" key="1">
    <source>
        <dbReference type="SAM" id="Phobius"/>
    </source>
</evidence>
<proteinExistence type="predicted"/>
<accession>A0A1G4J3F6</accession>
<organism evidence="3 4">
    <name type="scientific">Lachancea meyersii CBS 8951</name>
    <dbReference type="NCBI Taxonomy" id="1266667"/>
    <lineage>
        <taxon>Eukaryota</taxon>
        <taxon>Fungi</taxon>
        <taxon>Dikarya</taxon>
        <taxon>Ascomycota</taxon>
        <taxon>Saccharomycotina</taxon>
        <taxon>Saccharomycetes</taxon>
        <taxon>Saccharomycetales</taxon>
        <taxon>Saccharomycetaceae</taxon>
        <taxon>Lachancea</taxon>
    </lineage>
</organism>
<protein>
    <submittedName>
        <fullName evidence="3">LAME_0C08306g1_1</fullName>
    </submittedName>
</protein>
<sequence length="285" mass="31210">MLAINSFFCTLSFSALVLGSQVEIDSGMSFPTEVLSNMHWQTDFGSSHTVNTASKGIYSLWNADMDVFINKTELQLLKIYALDSTLGIAEEVFLQCQSLKILSDDILHGLGGTEWEPVRQYYSHILKIQIRSFDSDVGMSFSDATKKSDQLVRKLKQLTTMLRELSVLVENKFAPMEPNYEPDLIGIAFSLDELTVGRIIGEGIAKKVEGLVVGGDLHAAITEVANIFGDLGTLVTAYVTGLALCTSGLAFAMCGVSILLCGGGTVIFICRLFQHLQKVFKVMGW</sequence>
<feature type="chain" id="PRO_5009235856" evidence="2">
    <location>
        <begin position="20"/>
        <end position="285"/>
    </location>
</feature>
<keyword evidence="1" id="KW-1133">Transmembrane helix</keyword>
<evidence type="ECO:0000256" key="2">
    <source>
        <dbReference type="SAM" id="SignalP"/>
    </source>
</evidence>
<gene>
    <name evidence="3" type="ORF">LAME_0C08306G</name>
</gene>
<name>A0A1G4J3F6_9SACH</name>
<keyword evidence="1" id="KW-0472">Membrane</keyword>
<dbReference type="EMBL" id="LT598479">
    <property type="protein sequence ID" value="SCU84116.1"/>
    <property type="molecule type" value="Genomic_DNA"/>
</dbReference>
<evidence type="ECO:0000313" key="3">
    <source>
        <dbReference type="EMBL" id="SCU84116.1"/>
    </source>
</evidence>
<reference evidence="4" key="1">
    <citation type="submission" date="2016-03" db="EMBL/GenBank/DDBJ databases">
        <authorList>
            <person name="Devillers Hugo."/>
        </authorList>
    </citation>
    <scope>NUCLEOTIDE SEQUENCE [LARGE SCALE GENOMIC DNA]</scope>
</reference>
<dbReference type="Proteomes" id="UP000191144">
    <property type="component" value="Chromosome C"/>
</dbReference>
<feature type="signal peptide" evidence="2">
    <location>
        <begin position="1"/>
        <end position="19"/>
    </location>
</feature>
<keyword evidence="4" id="KW-1185">Reference proteome</keyword>
<keyword evidence="2" id="KW-0732">Signal</keyword>
<evidence type="ECO:0000313" key="4">
    <source>
        <dbReference type="Proteomes" id="UP000191144"/>
    </source>
</evidence>
<dbReference type="AlphaFoldDB" id="A0A1G4J3F6"/>
<feature type="transmembrane region" description="Helical" evidence="1">
    <location>
        <begin position="249"/>
        <end position="273"/>
    </location>
</feature>
<keyword evidence="1" id="KW-0812">Transmembrane</keyword>
<dbReference type="OrthoDB" id="4035148at2759"/>